<dbReference type="EMBL" id="VLPK01000004">
    <property type="protein sequence ID" value="TSJ38801.1"/>
    <property type="molecule type" value="Genomic_DNA"/>
</dbReference>
<gene>
    <name evidence="1" type="ORF">FO440_20055</name>
</gene>
<dbReference type="RefSeq" id="WP_144250083.1">
    <property type="nucleotide sequence ID" value="NZ_VLPK01000004.1"/>
</dbReference>
<reference evidence="1 2" key="1">
    <citation type="submission" date="2019-07" db="EMBL/GenBank/DDBJ databases">
        <authorList>
            <person name="Huq M.A."/>
        </authorList>
    </citation>
    <scope>NUCLEOTIDE SEQUENCE [LARGE SCALE GENOMIC DNA]</scope>
    <source>
        <strain evidence="1 2">MAH-19</strain>
    </source>
</reference>
<evidence type="ECO:0000313" key="1">
    <source>
        <dbReference type="EMBL" id="TSJ38801.1"/>
    </source>
</evidence>
<dbReference type="OrthoDB" id="997325at2"/>
<dbReference type="Proteomes" id="UP000318733">
    <property type="component" value="Unassembled WGS sequence"/>
</dbReference>
<comment type="caution">
    <text evidence="1">The sequence shown here is derived from an EMBL/GenBank/DDBJ whole genome shotgun (WGS) entry which is preliminary data.</text>
</comment>
<accession>A0A556MFT8</accession>
<dbReference type="AlphaFoldDB" id="A0A556MFT8"/>
<name>A0A556MFT8_9SPHI</name>
<evidence type="ECO:0000313" key="2">
    <source>
        <dbReference type="Proteomes" id="UP000318733"/>
    </source>
</evidence>
<proteinExistence type="predicted"/>
<keyword evidence="2" id="KW-1185">Reference proteome</keyword>
<sequence>MKTSVNLLIFGFVLFVCVVILCPVVMAQKHIKTAHYNWTLPDISPQPESIDTAGFRKSEIDTIVKGNDTIIRHFLKKESVIIEAHKNKRFGGYNSISKGMFSPNSSAASANPTTEEFSGNDYLTDASLTFGIYKWYYPSGKIKVKGGKSSFRFDFGIWYYYNEDGSLLKTIDRDKDFRFTITDVLNYCDKNNIPLERDYSSRPTYIQKFLEKDKYCWAITFLDSEKTHINIVELSGNDGTLVKKEQRPYTYSRN</sequence>
<organism evidence="1 2">
    <name type="scientific">Mucilaginibacter corticis</name>
    <dbReference type="NCBI Taxonomy" id="2597670"/>
    <lineage>
        <taxon>Bacteria</taxon>
        <taxon>Pseudomonadati</taxon>
        <taxon>Bacteroidota</taxon>
        <taxon>Sphingobacteriia</taxon>
        <taxon>Sphingobacteriales</taxon>
        <taxon>Sphingobacteriaceae</taxon>
        <taxon>Mucilaginibacter</taxon>
    </lineage>
</organism>
<protein>
    <submittedName>
        <fullName evidence="1">Uncharacterized protein</fullName>
    </submittedName>
</protein>